<dbReference type="Proteomes" id="UP000305760">
    <property type="component" value="Unassembled WGS sequence"/>
</dbReference>
<dbReference type="InterPro" id="IPR003593">
    <property type="entry name" value="AAA+_ATPase"/>
</dbReference>
<keyword evidence="5" id="KW-0547">Nucleotide-binding</keyword>
<dbReference type="SMART" id="SM00382">
    <property type="entry name" value="AAA"/>
    <property type="match status" value="2"/>
</dbReference>
<evidence type="ECO:0000256" key="9">
    <source>
        <dbReference type="ARBA" id="ARBA00047356"/>
    </source>
</evidence>
<dbReference type="EC" id="7.4.2.9" evidence="8"/>
<dbReference type="InterPro" id="IPR003439">
    <property type="entry name" value="ABC_transporter-like_ATP-bd"/>
</dbReference>
<evidence type="ECO:0000259" key="10">
    <source>
        <dbReference type="PROSITE" id="PS50893"/>
    </source>
</evidence>
<dbReference type="OrthoDB" id="9784450at2"/>
<dbReference type="InterPro" id="IPR027417">
    <property type="entry name" value="P-loop_NTPase"/>
</dbReference>
<dbReference type="Pfam" id="PF00005">
    <property type="entry name" value="ABC_tran"/>
    <property type="match status" value="2"/>
</dbReference>
<protein>
    <recommendedName>
        <fullName evidence="8">ABC-type dipeptide transporter</fullName>
        <ecNumber evidence="8">7.4.2.9</ecNumber>
    </recommendedName>
</protein>
<keyword evidence="12" id="KW-1185">Reference proteome</keyword>
<reference evidence="11 12" key="1">
    <citation type="submission" date="2019-03" db="EMBL/GenBank/DDBJ databases">
        <title>Arenimonas daejeonensis sp. nov., isolated from compost.</title>
        <authorList>
            <person name="Jeon C.O."/>
        </authorList>
    </citation>
    <scope>NUCLEOTIDE SEQUENCE [LARGE SCALE GENOMIC DNA]</scope>
    <source>
        <strain evidence="11 12">R29</strain>
    </source>
</reference>
<evidence type="ECO:0000256" key="7">
    <source>
        <dbReference type="ARBA" id="ARBA00023136"/>
    </source>
</evidence>
<evidence type="ECO:0000256" key="2">
    <source>
        <dbReference type="ARBA" id="ARBA00005417"/>
    </source>
</evidence>
<dbReference type="GO" id="GO:0005524">
    <property type="term" value="F:ATP binding"/>
    <property type="evidence" value="ECO:0007669"/>
    <property type="project" value="UniProtKB-KW"/>
</dbReference>
<dbReference type="PANTHER" id="PTHR43297">
    <property type="entry name" value="OLIGOPEPTIDE TRANSPORT ATP-BINDING PROTEIN APPD"/>
    <property type="match status" value="1"/>
</dbReference>
<dbReference type="PROSITE" id="PS50893">
    <property type="entry name" value="ABC_TRANSPORTER_2"/>
    <property type="match status" value="2"/>
</dbReference>
<gene>
    <name evidence="11" type="ORF">E1B00_12355</name>
</gene>
<proteinExistence type="inferred from homology"/>
<evidence type="ECO:0000256" key="4">
    <source>
        <dbReference type="ARBA" id="ARBA00022475"/>
    </source>
</evidence>
<comment type="catalytic activity">
    <reaction evidence="9">
        <text>a dipeptide(out) + ATP + H2O = a dipeptide(in) + ADP + phosphate + H(+)</text>
        <dbReference type="Rhea" id="RHEA:23120"/>
        <dbReference type="ChEBI" id="CHEBI:15377"/>
        <dbReference type="ChEBI" id="CHEBI:15378"/>
        <dbReference type="ChEBI" id="CHEBI:30616"/>
        <dbReference type="ChEBI" id="CHEBI:43474"/>
        <dbReference type="ChEBI" id="CHEBI:90799"/>
        <dbReference type="ChEBI" id="CHEBI:456216"/>
        <dbReference type="EC" id="7.4.2.9"/>
    </reaction>
</comment>
<organism evidence="11 12">
    <name type="scientific">Arenimonas terrae</name>
    <dbReference type="NCBI Taxonomy" id="2546226"/>
    <lineage>
        <taxon>Bacteria</taxon>
        <taxon>Pseudomonadati</taxon>
        <taxon>Pseudomonadota</taxon>
        <taxon>Gammaproteobacteria</taxon>
        <taxon>Lysobacterales</taxon>
        <taxon>Lysobacteraceae</taxon>
        <taxon>Arenimonas</taxon>
    </lineage>
</organism>
<evidence type="ECO:0000256" key="1">
    <source>
        <dbReference type="ARBA" id="ARBA00004417"/>
    </source>
</evidence>
<evidence type="ECO:0000313" key="12">
    <source>
        <dbReference type="Proteomes" id="UP000305760"/>
    </source>
</evidence>
<keyword evidence="6 11" id="KW-0067">ATP-binding</keyword>
<evidence type="ECO:0000256" key="3">
    <source>
        <dbReference type="ARBA" id="ARBA00022448"/>
    </source>
</evidence>
<dbReference type="GO" id="GO:0005886">
    <property type="term" value="C:plasma membrane"/>
    <property type="evidence" value="ECO:0007669"/>
    <property type="project" value="UniProtKB-SubCell"/>
</dbReference>
<accession>A0A5C4RPN6</accession>
<comment type="caution">
    <text evidence="11">The sequence shown here is derived from an EMBL/GenBank/DDBJ whole genome shotgun (WGS) entry which is preliminary data.</text>
</comment>
<evidence type="ECO:0000256" key="5">
    <source>
        <dbReference type="ARBA" id="ARBA00022741"/>
    </source>
</evidence>
<keyword evidence="3" id="KW-0813">Transport</keyword>
<dbReference type="InterPro" id="IPR017871">
    <property type="entry name" value="ABC_transporter-like_CS"/>
</dbReference>
<feature type="domain" description="ABC transporter" evidence="10">
    <location>
        <begin position="5"/>
        <end position="249"/>
    </location>
</feature>
<name>A0A5C4RPN6_9GAMM</name>
<dbReference type="PROSITE" id="PS00211">
    <property type="entry name" value="ABC_TRANSPORTER_1"/>
    <property type="match status" value="2"/>
</dbReference>
<dbReference type="GO" id="GO:0016887">
    <property type="term" value="F:ATP hydrolysis activity"/>
    <property type="evidence" value="ECO:0007669"/>
    <property type="project" value="InterPro"/>
</dbReference>
<comment type="similarity">
    <text evidence="2">Belongs to the ABC transporter superfamily.</text>
</comment>
<keyword evidence="7" id="KW-0472">Membrane</keyword>
<dbReference type="RefSeq" id="WP_139449233.1">
    <property type="nucleotide sequence ID" value="NZ_SMDR01000003.1"/>
</dbReference>
<dbReference type="EMBL" id="SMDR01000003">
    <property type="protein sequence ID" value="TNJ33092.1"/>
    <property type="molecule type" value="Genomic_DNA"/>
</dbReference>
<feature type="domain" description="ABC transporter" evidence="10">
    <location>
        <begin position="267"/>
        <end position="503"/>
    </location>
</feature>
<dbReference type="CDD" id="cd03257">
    <property type="entry name" value="ABC_NikE_OppD_transporters"/>
    <property type="match status" value="2"/>
</dbReference>
<keyword evidence="4" id="KW-1003">Cell membrane</keyword>
<dbReference type="PANTHER" id="PTHR43297:SF2">
    <property type="entry name" value="DIPEPTIDE TRANSPORT ATP-BINDING PROTEIN DPPD"/>
    <property type="match status" value="1"/>
</dbReference>
<evidence type="ECO:0000256" key="6">
    <source>
        <dbReference type="ARBA" id="ARBA00022840"/>
    </source>
</evidence>
<evidence type="ECO:0000313" key="11">
    <source>
        <dbReference type="EMBL" id="TNJ33092.1"/>
    </source>
</evidence>
<dbReference type="Gene3D" id="3.40.50.300">
    <property type="entry name" value="P-loop containing nucleotide triphosphate hydrolases"/>
    <property type="match status" value="2"/>
</dbReference>
<dbReference type="AlphaFoldDB" id="A0A5C4RPN6"/>
<comment type="subcellular location">
    <subcellularLocation>
        <location evidence="1">Cell inner membrane</location>
        <topology evidence="1">Peripheral membrane protein</topology>
    </subcellularLocation>
</comment>
<sequence>MSARLALRGLQVSAGACRLLGPIDLDIAPGQCLGLVGESGSGKSLTVLSLLGLLPPGLQARGELLVDGERFELGSRAHHALRGRVIAWMPQDPQASLHPLRSVGAQLVESLRVLRGLDAGAARREAIALFERLQLPDPATLLARHPHQLSGGQRQRALLAMALAGRPRLLLADEPTSALDPRLAQEALQLLDGLRRDLGLAVLLVSHDLPAVAEHAAQVLILRGGEVVERGECGAVFARPQHDYTRELLAADRLPVLAPAPAGARLLELQSVSVTYPRAAAPAVAEASLELHRGQCLALVGESGSGKSSLGRAVLRLAKQGLGGRILLDGEDLLGADRHRLRALRRRIGVVFQDPYASLDPRMRLVDLVAEPLRIHGLGDPAARRAQALAGLAAVGLDAALADRYPHQLSGGQRQRVAIARALATGPDLLVCDEAVSALDAHHRAGVLALLARLKRERGLALLFITHDFAAAHALADRTALMRDGRLVAVGDTATVLAGTARAG</sequence>
<dbReference type="SUPFAM" id="SSF52540">
    <property type="entry name" value="P-loop containing nucleoside triphosphate hydrolases"/>
    <property type="match status" value="2"/>
</dbReference>
<evidence type="ECO:0000256" key="8">
    <source>
        <dbReference type="ARBA" id="ARBA00038852"/>
    </source>
</evidence>
<dbReference type="InterPro" id="IPR050388">
    <property type="entry name" value="ABC_Ni/Peptide_Import"/>
</dbReference>